<feature type="binding site" evidence="7">
    <location>
        <position position="322"/>
    </location>
    <ligand>
        <name>ATP</name>
        <dbReference type="ChEBI" id="CHEBI:30616"/>
    </ligand>
</feature>
<dbReference type="Pfam" id="PF00069">
    <property type="entry name" value="Pkinase"/>
    <property type="match status" value="1"/>
</dbReference>
<organism evidence="11">
    <name type="scientific">Xenopus tropicalis</name>
    <name type="common">Western clawed frog</name>
    <name type="synonym">Silurana tropicalis</name>
    <dbReference type="NCBI Taxonomy" id="8364"/>
    <lineage>
        <taxon>Eukaryota</taxon>
        <taxon>Metazoa</taxon>
        <taxon>Chordata</taxon>
        <taxon>Craniata</taxon>
        <taxon>Vertebrata</taxon>
        <taxon>Euteleostomi</taxon>
        <taxon>Amphibia</taxon>
        <taxon>Batrachia</taxon>
        <taxon>Anura</taxon>
        <taxon>Pipoidea</taxon>
        <taxon>Pipidae</taxon>
        <taxon>Xenopodinae</taxon>
        <taxon>Xenopus</taxon>
        <taxon>Silurana</taxon>
    </lineage>
</organism>
<evidence type="ECO:0000259" key="9">
    <source>
        <dbReference type="PROSITE" id="PS50011"/>
    </source>
</evidence>
<dbReference type="InterPro" id="IPR008271">
    <property type="entry name" value="Ser/Thr_kinase_AS"/>
</dbReference>
<keyword evidence="3" id="KW-0808">Transferase</keyword>
<reference evidence="11" key="1">
    <citation type="submission" date="2009-11" db="EMBL/GenBank/DDBJ databases">
        <authorList>
            <consortium name="US DOE Joint Genome Institute (JGI-PGF)"/>
            <person name="Ottilar R."/>
            <person name="Schmutz J."/>
            <person name="Salamov A."/>
            <person name="Cheng J.F."/>
            <person name="Lucas S."/>
            <person name="Pitluck S."/>
            <person name="Gundlach H."/>
            <person name="Guo Y."/>
            <person name="Haberer G."/>
            <person name="Nasrallah J."/>
            <person name="Mayer K.F.X."/>
            <person name="van de Peer Y."/>
            <person name="Weigel D."/>
            <person name="Grigoriev I.V."/>
        </authorList>
    </citation>
    <scope>NUCLEOTIDE SEQUENCE</scope>
    <source>
        <strain evidence="11">Nigerian</strain>
    </source>
</reference>
<evidence type="ECO:0000256" key="2">
    <source>
        <dbReference type="ARBA" id="ARBA00022553"/>
    </source>
</evidence>
<keyword evidence="1" id="KW-0723">Serine/threonine-protein kinase</keyword>
<dbReference type="InterPro" id="IPR000961">
    <property type="entry name" value="AGC-kinase_C"/>
</dbReference>
<proteinExistence type="predicted"/>
<keyword evidence="5" id="KW-0418">Kinase</keyword>
<sequence length="685" mass="79031">MKGKEVLEKQAQEEAEGYARQRDIRMDQQERMKERLNEEFLEEAVQFTVQQIQRLIENEKCRIRQEEEREKAKKEMKKRKFRNVLLKIKEIVGQTEREVERQKKQRLREMEEWKHLQREAQEEANKEIANHKLRNELLLEMLLKKKEEEKPMEDLSVVEEEEKKASFVAVMEAQSPEEITPTGEALMLPVPETSAEKLRDSLPEENVVIENSEAAKEIRAAVRRKEFEKSERKRAARIRKAPLRKKPSFYDIPDRVKRRTRFYQIVEQIDGTLDPTGLERRLVEKAPSTIADFQLQSYLGEGSFGKVYRAQHRSSGKVLAIKAIEMDEINEREIFHCVTLEQRILRLVDEEQCLFLVGLLGSFQTQNHLCLALEYAEGGDLAAYVATGGLPLDRVRFYSACMVLGIQFLHQHNIAHRDIKADNVLLYGDGYVKITDFGLCKAGMAADGTATSHCGTLFYMAPDIFRGRYTRLVDWWALGVTIFKLLTGDLPFYGDTDLNYYLLIKREEPEYPEDITEDTRDILVNLLKKDPEQRLGAGEHGAEDVKKSPFFEGLDWEALEKKEIEPPFIPRGRAHGQPEISLKLKAQVEANVCEEAEWALVELNYPLSSASETEEEESGGGGFNFKPKTWLKVEKKPRQSHDRQVNGHGPSTATCKYFAILVGSLKETGSQCTLQQKVRWPKGRR</sequence>
<evidence type="ECO:0000256" key="8">
    <source>
        <dbReference type="SAM" id="MobiDB-lite"/>
    </source>
</evidence>
<evidence type="ECO:0000256" key="5">
    <source>
        <dbReference type="ARBA" id="ARBA00022777"/>
    </source>
</evidence>
<keyword evidence="4 7" id="KW-0547">Nucleotide-binding</keyword>
<evidence type="ECO:0000256" key="7">
    <source>
        <dbReference type="PROSITE-ProRule" id="PRU10141"/>
    </source>
</evidence>
<feature type="domain" description="AGC-kinase C-terminal" evidence="10">
    <location>
        <begin position="552"/>
        <end position="635"/>
    </location>
</feature>
<dbReference type="Gene3D" id="3.30.200.20">
    <property type="entry name" value="Phosphorylase Kinase, domain 1"/>
    <property type="match status" value="1"/>
</dbReference>
<reference evidence="11" key="2">
    <citation type="journal article" date="2010" name="Science">
        <title>The genome of the Western clawed frog Xenopus tropicalis.</title>
        <authorList>
            <person name="Hellsten U."/>
            <person name="Harland R.M."/>
            <person name="Gilchrist M.J."/>
            <person name="Hendrix D."/>
            <person name="Jurka J."/>
            <person name="Kapitonov V."/>
            <person name="Ovcharenko I."/>
            <person name="Putnam N.H."/>
            <person name="Shu S."/>
            <person name="Taher L."/>
            <person name="Blitz I.L."/>
            <person name="Blumberg B."/>
            <person name="Dichmann D.S."/>
            <person name="Dubchak I."/>
            <person name="Amaya E."/>
            <person name="Detter J.C."/>
            <person name="Fletcher R."/>
            <person name="Gerhard D.S."/>
            <person name="Goodstein D."/>
            <person name="Graves T."/>
            <person name="Grigoriev I.V."/>
            <person name="Grimwood J."/>
            <person name="Kawashima T."/>
            <person name="Lindquist E."/>
            <person name="Lucas S.M."/>
            <person name="Mead P.E."/>
            <person name="Mitros T."/>
            <person name="Ogino H."/>
            <person name="Ohta Y."/>
            <person name="Poliakov A.V."/>
            <person name="Pollet N."/>
            <person name="Robert J."/>
            <person name="Salamov A."/>
            <person name="Sater A.K."/>
            <person name="Schmutz J."/>
            <person name="Terry A."/>
            <person name="Vize P.D."/>
            <person name="Warren W.C."/>
            <person name="Wells D."/>
            <person name="Wills A."/>
            <person name="Wilson R.K."/>
            <person name="Zimmerman L.B."/>
            <person name="Zorn A.M."/>
            <person name="Grainger R."/>
            <person name="Grammer T."/>
            <person name="Khokha M.K."/>
            <person name="Richardson P.M."/>
            <person name="Rokhsar D.S."/>
        </authorList>
    </citation>
    <scope>NUCLEOTIDE SEQUENCE [LARGE SCALE GENOMIC DNA]</scope>
    <source>
        <strain evidence="11">Nigerian</strain>
    </source>
</reference>
<keyword evidence="2" id="KW-0597">Phosphoprotein</keyword>
<evidence type="ECO:0000256" key="4">
    <source>
        <dbReference type="ARBA" id="ARBA00022741"/>
    </source>
</evidence>
<dbReference type="GO" id="GO:0004674">
    <property type="term" value="F:protein serine/threonine kinase activity"/>
    <property type="evidence" value="ECO:0007669"/>
    <property type="project" value="UniProtKB-KW"/>
</dbReference>
<dbReference type="SUPFAM" id="SSF56112">
    <property type="entry name" value="Protein kinase-like (PK-like)"/>
    <property type="match status" value="1"/>
</dbReference>
<keyword evidence="6 7" id="KW-0067">ATP-binding</keyword>
<dbReference type="Gene3D" id="1.10.510.10">
    <property type="entry name" value="Transferase(Phosphotransferase) domain 1"/>
    <property type="match status" value="1"/>
</dbReference>
<dbReference type="FunFam" id="3.30.200.20:FF:000474">
    <property type="entry name" value="Serine/threonine-protein kinase N2-like"/>
    <property type="match status" value="1"/>
</dbReference>
<dbReference type="PROSITE" id="PS51285">
    <property type="entry name" value="AGC_KINASE_CTER"/>
    <property type="match status" value="1"/>
</dbReference>
<dbReference type="InterPro" id="IPR017441">
    <property type="entry name" value="Protein_kinase_ATP_BS"/>
</dbReference>
<dbReference type="PROSITE" id="PS00107">
    <property type="entry name" value="PROTEIN_KINASE_ATP"/>
    <property type="match status" value="1"/>
</dbReference>
<dbReference type="EMBL" id="KV460531">
    <property type="protein sequence ID" value="OCA17091.1"/>
    <property type="molecule type" value="Genomic_DNA"/>
</dbReference>
<dbReference type="PANTHER" id="PTHR24351">
    <property type="entry name" value="RIBOSOMAL PROTEIN S6 KINASE"/>
    <property type="match status" value="1"/>
</dbReference>
<dbReference type="PROSITE" id="PS50011">
    <property type="entry name" value="PROTEIN_KINASE_DOM"/>
    <property type="match status" value="1"/>
</dbReference>
<name>A0A1B8Y2G4_XENTR</name>
<accession>A0A1B8Y2G4</accession>
<gene>
    <name evidence="11" type="ORF">XENTR_v90027518mg</name>
</gene>
<evidence type="ECO:0000256" key="6">
    <source>
        <dbReference type="ARBA" id="ARBA00022840"/>
    </source>
</evidence>
<evidence type="ECO:0000256" key="1">
    <source>
        <dbReference type="ARBA" id="ARBA00022527"/>
    </source>
</evidence>
<evidence type="ECO:0000256" key="3">
    <source>
        <dbReference type="ARBA" id="ARBA00022679"/>
    </source>
</evidence>
<dbReference type="InterPro" id="IPR000719">
    <property type="entry name" value="Prot_kinase_dom"/>
</dbReference>
<dbReference type="InterPro" id="IPR011009">
    <property type="entry name" value="Kinase-like_dom_sf"/>
</dbReference>
<dbReference type="SMART" id="SM00220">
    <property type="entry name" value="S_TKc"/>
    <property type="match status" value="1"/>
</dbReference>
<dbReference type="FunFam" id="1.10.510.10:FF:000210">
    <property type="entry name" value="Non-specific serine/threonine protein kinase"/>
    <property type="match status" value="1"/>
</dbReference>
<evidence type="ECO:0000259" key="10">
    <source>
        <dbReference type="PROSITE" id="PS51285"/>
    </source>
</evidence>
<feature type="domain" description="Protein kinase" evidence="9">
    <location>
        <begin position="293"/>
        <end position="551"/>
    </location>
</feature>
<dbReference type="GO" id="GO:0005524">
    <property type="term" value="F:ATP binding"/>
    <property type="evidence" value="ECO:0007669"/>
    <property type="project" value="UniProtKB-UniRule"/>
</dbReference>
<evidence type="ECO:0008006" key="12">
    <source>
        <dbReference type="Google" id="ProtNLM"/>
    </source>
</evidence>
<dbReference type="AlphaFoldDB" id="A0A1B8Y2G4"/>
<evidence type="ECO:0000313" key="11">
    <source>
        <dbReference type="EMBL" id="OCA17091.1"/>
    </source>
</evidence>
<dbReference type="PROSITE" id="PS00108">
    <property type="entry name" value="PROTEIN_KINASE_ST"/>
    <property type="match status" value="1"/>
</dbReference>
<feature type="region of interest" description="Disordered" evidence="8">
    <location>
        <begin position="1"/>
        <end position="26"/>
    </location>
</feature>
<reference evidence="11" key="3">
    <citation type="submission" date="2016-05" db="EMBL/GenBank/DDBJ databases">
        <title>WGS assembly of Xenopus tropicalis.</title>
        <authorList>
            <person name="Sessions A."/>
            <person name="Jenkins J."/>
            <person name="Mitros T."/>
            <person name="Lyons J.T."/>
            <person name="Dichmann D.S."/>
            <person name="Robert J."/>
            <person name="Harland R.M."/>
            <person name="Rokhsar D.S."/>
        </authorList>
    </citation>
    <scope>NUCLEOTIDE SEQUENCE</scope>
    <source>
        <strain evidence="11">Nigerian</strain>
    </source>
</reference>
<protein>
    <recommendedName>
        <fullName evidence="12">Protein kinase domain-containing protein</fullName>
    </recommendedName>
</protein>